<evidence type="ECO:0000313" key="1">
    <source>
        <dbReference type="EMBL" id="DAE31813.1"/>
    </source>
</evidence>
<dbReference type="EMBL" id="BK059110">
    <property type="protein sequence ID" value="DAE31813.1"/>
    <property type="molecule type" value="Genomic_DNA"/>
</dbReference>
<dbReference type="Gene3D" id="2.60.120.260">
    <property type="entry name" value="Galactose-binding domain-like"/>
    <property type="match status" value="1"/>
</dbReference>
<organism evidence="1">
    <name type="scientific">virus sp. ctjE41</name>
    <dbReference type="NCBI Taxonomy" id="2825820"/>
    <lineage>
        <taxon>Viruses</taxon>
    </lineage>
</organism>
<sequence length="523" mass="58721">MTAINTLKKWFSNFKKPNQEQFWAWIDSFWHKSEKIPMSSIDGLDRIIEGTASAQQLQNHLSDTHAHKGLFDGKVDKVEGKGLSSNDFTNAYKQQLDTLEDYDIELDESTTELKFKKGNNVVRRISLMFLDDEGTKLVYNRTGKTLELRDKRDNLLTSIPVSHFVSNIPTGIVVQNGKIKLMAGSEVIDENAISYNDLADKPELNYLPLSGGSVNGDINLNGDLLVKDNTKIHVRDNGNIVFGNKPFNDLVIGEFKGIQLWGQGNDKVVLAGGEVTNLSELKNENIKVGGRNLITDSKKERYKEYRGTVEDYIYYGIVGGTLEKNTTYTLSLEYKSENIRSVEMFFINEGFSQAPNKKIPNTNGEWKRETLTFTTDTNLSTKGSIRIDNNGSDTGDVTSKLWIRNVKLEKGNIATDWSPAPEDLAWYDDILRAGVECTQNTTLQKEHQNQTLFVTVPCNIELNTIDDLSSVSFRKVFDSGVVSFSCNGKNIIYTTDNQFNGKKGSTAVISRCGNDCYIDIRNI</sequence>
<proteinExistence type="predicted"/>
<protein>
    <submittedName>
        <fullName evidence="1">Neck appendage protein</fullName>
    </submittedName>
</protein>
<dbReference type="InterPro" id="IPR008979">
    <property type="entry name" value="Galactose-bd-like_sf"/>
</dbReference>
<reference evidence="1" key="1">
    <citation type="journal article" date="2021" name="Proc. Natl. Acad. Sci. U.S.A.">
        <title>A Catalog of Tens of Thousands of Viruses from Human Metagenomes Reveals Hidden Associations with Chronic Diseases.</title>
        <authorList>
            <person name="Tisza M.J."/>
            <person name="Buck C.B."/>
        </authorList>
    </citation>
    <scope>NUCLEOTIDE SEQUENCE</scope>
    <source>
        <strain evidence="1">CtjE41</strain>
    </source>
</reference>
<accession>A0A8S5RL81</accession>
<name>A0A8S5RL81_9VIRU</name>
<dbReference type="SUPFAM" id="SSF49785">
    <property type="entry name" value="Galactose-binding domain-like"/>
    <property type="match status" value="1"/>
</dbReference>